<dbReference type="InterPro" id="IPR024973">
    <property type="entry name" value="ESPR"/>
</dbReference>
<comment type="caution">
    <text evidence="4">The sequence shown here is derived from an EMBL/GenBank/DDBJ whole genome shotgun (WGS) entry which is preliminary data.</text>
</comment>
<accession>A0A3A8EMR9</accession>
<reference evidence="4 5" key="1">
    <citation type="submission" date="2018-09" db="EMBL/GenBank/DDBJ databases">
        <title>The draft genome of Acinetobacter spp. strains.</title>
        <authorList>
            <person name="Qin J."/>
            <person name="Feng Y."/>
            <person name="Zong Z."/>
        </authorList>
    </citation>
    <scope>NUCLEOTIDE SEQUENCE [LARGE SCALE GENOMIC DNA]</scope>
    <source>
        <strain evidence="4 5">WCHAc060115</strain>
    </source>
</reference>
<dbReference type="CDD" id="cd12820">
    <property type="entry name" value="LbR_YadA-like"/>
    <property type="match status" value="2"/>
</dbReference>
<dbReference type="Gene3D" id="2.150.10.10">
    <property type="entry name" value="Serralysin-like metalloprotease, C-terminal"/>
    <property type="match status" value="5"/>
</dbReference>
<proteinExistence type="predicted"/>
<sequence>MNKIYKVIWNATLGTWVAVSELAKGKTKSSKITSIVGAATVSLMVTFSPEAIAAYTTAGGTSSTATGIAIGNTSGGTGGAGAGTTQSNAVEVIAIGPNVYGNGEQSTLIGNDIVTSASASQAVVIGSNFNANPTTTTGKGGVSIGSGLVDPNLPLPAGVTAATLPKSPMANGIGAVAIGSSGDGTANSNIFNGAVATGNHALALMAGSNANALNSIAIGVASKALANSAVAIGDGATGTGLRGVALGYAANAVGEATAVGSTAQATATQTAAFGIGANASAIQAVAIGANTKAQGVQSTAIGNDSIAQGASSVAIGGDDLDVVAGMSAAATYNTLTGDTITSGIYRSTLAGVSAVAVGVQAQASGDLSTAFGTRTTANGTASVALGVGANASQNNAVALGAGSTTATNATSVTSATVNGVTYSGFSGGSTIGAGDQVSVGKAGFERQIKNVAPGAVTSTSTDAINGSQLYSVANEVSKGLNFSVNGGTADNVKLGETVNFANGTNTTAVYDAATNTYKYNVVDAPSFAGTVTSTGLQVNGNSTVTGSSTIGTGANTTTLTSTANGLDVGGDKITNVAAGTLSSTSTDAVNGSQLNTTNTNVTNLQNQTWKLQANGDTASAVKSSDTIQFLDGSNVKVTRSGNNITIGTSATPTFTSVTVNNAPTAGTDATNKTYVDGKVQTLADSPLGFVGDSGTKATRKLGQDLNVKGGATGTLVDNNIGVVSNGTDTLTVKLAKDINLGATGSVTTGNTVINNTGITTPQAVIGTGANTTTLTSTVNGLDVGGDKITNVADGSIASGSKEAVNGGQLFTTNANVTTAQNTANTANTTANTALTTA</sequence>
<dbReference type="InterPro" id="IPR008635">
    <property type="entry name" value="Coiled_stalk_dom"/>
</dbReference>
<feature type="domain" description="Trimeric autotransporter adhesin YadA-like head" evidence="1">
    <location>
        <begin position="351"/>
        <end position="374"/>
    </location>
</feature>
<evidence type="ECO:0000259" key="1">
    <source>
        <dbReference type="Pfam" id="PF05658"/>
    </source>
</evidence>
<dbReference type="InterPro" id="IPR008640">
    <property type="entry name" value="Adhesin_Head_dom"/>
</dbReference>
<dbReference type="AlphaFoldDB" id="A0A3A8EMR9"/>
<dbReference type="Gene3D" id="6.20.50.100">
    <property type="match status" value="1"/>
</dbReference>
<keyword evidence="5" id="KW-1185">Reference proteome</keyword>
<feature type="domain" description="Trimeric autotransporter adhesin YadA-like head" evidence="1">
    <location>
        <begin position="377"/>
        <end position="403"/>
    </location>
</feature>
<dbReference type="Pfam" id="PF05662">
    <property type="entry name" value="YadA_stalk"/>
    <property type="match status" value="3"/>
</dbReference>
<dbReference type="Pfam" id="PF05658">
    <property type="entry name" value="YadA_head"/>
    <property type="match status" value="5"/>
</dbReference>
<feature type="domain" description="Trimeric autotransporter adhesin YadA-like head" evidence="1">
    <location>
        <begin position="293"/>
        <end position="317"/>
    </location>
</feature>
<dbReference type="RefSeq" id="WP_120385230.1">
    <property type="nucleotide sequence ID" value="NZ_RAXT01000070.1"/>
</dbReference>
<feature type="domain" description="Trimeric autotransporter adhesin YadA-like head" evidence="1">
    <location>
        <begin position="210"/>
        <end position="236"/>
    </location>
</feature>
<protein>
    <submittedName>
        <fullName evidence="4">Uncharacterized protein</fullName>
    </submittedName>
</protein>
<dbReference type="Pfam" id="PF13018">
    <property type="entry name" value="ESPR"/>
    <property type="match status" value="1"/>
</dbReference>
<dbReference type="SUPFAM" id="SSF101967">
    <property type="entry name" value="Adhesin YadA, collagen-binding domain"/>
    <property type="match status" value="3"/>
</dbReference>
<evidence type="ECO:0000313" key="4">
    <source>
        <dbReference type="EMBL" id="RKG34776.1"/>
    </source>
</evidence>
<name>A0A3A8EMR9_9GAMM</name>
<feature type="non-terminal residue" evidence="4">
    <location>
        <position position="837"/>
    </location>
</feature>
<feature type="domain" description="Trimeric autotransporter adhesin YadA-like stalk" evidence="2">
    <location>
        <begin position="572"/>
        <end position="608"/>
    </location>
</feature>
<dbReference type="EMBL" id="RAXT01000070">
    <property type="protein sequence ID" value="RKG34776.1"/>
    <property type="molecule type" value="Genomic_DNA"/>
</dbReference>
<dbReference type="Proteomes" id="UP000280405">
    <property type="component" value="Unassembled WGS sequence"/>
</dbReference>
<feature type="domain" description="Trimeric autotransporter adhesin YadA-like head" evidence="1">
    <location>
        <begin position="265"/>
        <end position="291"/>
    </location>
</feature>
<evidence type="ECO:0000259" key="2">
    <source>
        <dbReference type="Pfam" id="PF05662"/>
    </source>
</evidence>
<feature type="domain" description="ESPR" evidence="3">
    <location>
        <begin position="1"/>
        <end position="45"/>
    </location>
</feature>
<dbReference type="GO" id="GO:0019867">
    <property type="term" value="C:outer membrane"/>
    <property type="evidence" value="ECO:0007669"/>
    <property type="project" value="InterPro"/>
</dbReference>
<dbReference type="OrthoDB" id="6713421at2"/>
<dbReference type="InterPro" id="IPR011049">
    <property type="entry name" value="Serralysin-like_metalloprot_C"/>
</dbReference>
<feature type="domain" description="Trimeric autotransporter adhesin YadA-like stalk" evidence="2">
    <location>
        <begin position="447"/>
        <end position="491"/>
    </location>
</feature>
<evidence type="ECO:0000313" key="5">
    <source>
        <dbReference type="Proteomes" id="UP000280405"/>
    </source>
</evidence>
<gene>
    <name evidence="4" type="ORF">D7V20_17295</name>
</gene>
<evidence type="ECO:0000259" key="3">
    <source>
        <dbReference type="Pfam" id="PF13018"/>
    </source>
</evidence>
<organism evidence="4 5">
    <name type="scientific">Acinetobacter rongchengensis</name>
    <dbReference type="NCBI Taxonomy" id="2419601"/>
    <lineage>
        <taxon>Bacteria</taxon>
        <taxon>Pseudomonadati</taxon>
        <taxon>Pseudomonadota</taxon>
        <taxon>Gammaproteobacteria</taxon>
        <taxon>Moraxellales</taxon>
        <taxon>Moraxellaceae</taxon>
        <taxon>Acinetobacter</taxon>
    </lineage>
</organism>
<feature type="domain" description="Trimeric autotransporter adhesin YadA-like stalk" evidence="2">
    <location>
        <begin position="787"/>
        <end position="831"/>
    </location>
</feature>